<dbReference type="GO" id="GO:0005840">
    <property type="term" value="C:ribosome"/>
    <property type="evidence" value="ECO:0007669"/>
    <property type="project" value="UniProtKB-KW"/>
</dbReference>
<dbReference type="Gene3D" id="3.30.1490.10">
    <property type="match status" value="1"/>
</dbReference>
<dbReference type="AlphaFoldDB" id="A0A319DND3"/>
<reference evidence="8 9" key="1">
    <citation type="submission" date="2018-02" db="EMBL/GenBank/DDBJ databases">
        <title>The genomes of Aspergillus section Nigri reveals drivers in fungal speciation.</title>
        <authorList>
            <consortium name="DOE Joint Genome Institute"/>
            <person name="Vesth T.C."/>
            <person name="Nybo J."/>
            <person name="Theobald S."/>
            <person name="Brandl J."/>
            <person name="Frisvad J.C."/>
            <person name="Nielsen K.F."/>
            <person name="Lyhne E.K."/>
            <person name="Kogle M.E."/>
            <person name="Kuo A."/>
            <person name="Riley R."/>
            <person name="Clum A."/>
            <person name="Nolan M."/>
            <person name="Lipzen A."/>
            <person name="Salamov A."/>
            <person name="Henrissat B."/>
            <person name="Wiebenga A."/>
            <person name="De vries R.P."/>
            <person name="Grigoriev I.V."/>
            <person name="Mortensen U.H."/>
            <person name="Andersen M.R."/>
            <person name="Baker S.E."/>
        </authorList>
    </citation>
    <scope>NUCLEOTIDE SEQUENCE [LARGE SCALE GENOMIC DNA]</scope>
    <source>
        <strain evidence="8 9">CBS 707.79</strain>
    </source>
</reference>
<evidence type="ECO:0000313" key="8">
    <source>
        <dbReference type="EMBL" id="PYH98184.1"/>
    </source>
</evidence>
<accession>A0A319DND3</accession>
<dbReference type="STRING" id="1448320.A0A319DND3"/>
<proteinExistence type="inferred from homology"/>
<keyword evidence="4" id="KW-0496">Mitochondrion</keyword>
<dbReference type="OrthoDB" id="409928at2759"/>
<dbReference type="GO" id="GO:1990904">
    <property type="term" value="C:ribonucleoprotein complex"/>
    <property type="evidence" value="ECO:0007669"/>
    <property type="project" value="UniProtKB-KW"/>
</dbReference>
<dbReference type="Gene3D" id="3.30.1370.30">
    <property type="match status" value="1"/>
</dbReference>
<evidence type="ECO:0000256" key="7">
    <source>
        <dbReference type="ARBA" id="ARBA00071383"/>
    </source>
</evidence>
<dbReference type="EMBL" id="KZ825814">
    <property type="protein sequence ID" value="PYH98184.1"/>
    <property type="molecule type" value="Genomic_DNA"/>
</dbReference>
<protein>
    <recommendedName>
        <fullName evidence="7">Small ribosomal subunit protein uS8m</fullName>
    </recommendedName>
</protein>
<evidence type="ECO:0000256" key="6">
    <source>
        <dbReference type="ARBA" id="ARBA00037226"/>
    </source>
</evidence>
<dbReference type="VEuPathDB" id="FungiDB:BO71DRAFT_395481"/>
<dbReference type="FunFam" id="3.30.1370.30:FF:000006">
    <property type="entry name" value="40S ribosomal protein S8"/>
    <property type="match status" value="1"/>
</dbReference>
<gene>
    <name evidence="8" type="ORF">BO71DRAFT_395481</name>
</gene>
<evidence type="ECO:0000256" key="5">
    <source>
        <dbReference type="ARBA" id="ARBA00023274"/>
    </source>
</evidence>
<evidence type="ECO:0000256" key="2">
    <source>
        <dbReference type="ARBA" id="ARBA00006471"/>
    </source>
</evidence>
<evidence type="ECO:0000313" key="9">
    <source>
        <dbReference type="Proteomes" id="UP000247810"/>
    </source>
</evidence>
<dbReference type="Proteomes" id="UP000247810">
    <property type="component" value="Unassembled WGS sequence"/>
</dbReference>
<dbReference type="GO" id="GO:0006412">
    <property type="term" value="P:translation"/>
    <property type="evidence" value="ECO:0007669"/>
    <property type="project" value="InterPro"/>
</dbReference>
<comment type="subcellular location">
    <subcellularLocation>
        <location evidence="1">Mitochondrion</location>
    </subcellularLocation>
</comment>
<evidence type="ECO:0000256" key="1">
    <source>
        <dbReference type="ARBA" id="ARBA00004173"/>
    </source>
</evidence>
<comment type="similarity">
    <text evidence="2">Belongs to the universal ribosomal protein uS8 family.</text>
</comment>
<dbReference type="GO" id="GO:0003735">
    <property type="term" value="F:structural constituent of ribosome"/>
    <property type="evidence" value="ECO:0007669"/>
    <property type="project" value="InterPro"/>
</dbReference>
<keyword evidence="9" id="KW-1185">Reference proteome</keyword>
<keyword evidence="3 8" id="KW-0689">Ribosomal protein</keyword>
<dbReference type="InterPro" id="IPR000630">
    <property type="entry name" value="Ribosomal_uS8"/>
</dbReference>
<evidence type="ECO:0000256" key="3">
    <source>
        <dbReference type="ARBA" id="ARBA00022980"/>
    </source>
</evidence>
<sequence>MSLVNLAHVCSHLNNATKARLGITSIPNTKLHLKLCLALQNDGLISSVVRGGLTAPPTHPLLGTPMPNDEVEKVEPVTQSNVASRRLWLGLKYWQSESVMGKLSLVSKPTRRVTIDVQGLRRVVRGERSETVEGLRNPGELLYLSTDRGVLEARECVEKKLGGLILCRVR</sequence>
<organism evidence="8 9">
    <name type="scientific">Aspergillus ellipticus CBS 707.79</name>
    <dbReference type="NCBI Taxonomy" id="1448320"/>
    <lineage>
        <taxon>Eukaryota</taxon>
        <taxon>Fungi</taxon>
        <taxon>Dikarya</taxon>
        <taxon>Ascomycota</taxon>
        <taxon>Pezizomycotina</taxon>
        <taxon>Eurotiomycetes</taxon>
        <taxon>Eurotiomycetidae</taxon>
        <taxon>Eurotiales</taxon>
        <taxon>Aspergillaceae</taxon>
        <taxon>Aspergillus</taxon>
        <taxon>Aspergillus subgen. Circumdati</taxon>
    </lineage>
</organism>
<dbReference type="Pfam" id="PF00410">
    <property type="entry name" value="Ribosomal_S8"/>
    <property type="match status" value="1"/>
</dbReference>
<dbReference type="GO" id="GO:0005739">
    <property type="term" value="C:mitochondrion"/>
    <property type="evidence" value="ECO:0007669"/>
    <property type="project" value="UniProtKB-SubCell"/>
</dbReference>
<evidence type="ECO:0000256" key="4">
    <source>
        <dbReference type="ARBA" id="ARBA00023128"/>
    </source>
</evidence>
<dbReference type="PANTHER" id="PTHR11758">
    <property type="entry name" value="40S RIBOSOMAL PROTEIN S15A"/>
    <property type="match status" value="1"/>
</dbReference>
<name>A0A319DND3_9EURO</name>
<dbReference type="SUPFAM" id="SSF56047">
    <property type="entry name" value="Ribosomal protein S8"/>
    <property type="match status" value="1"/>
</dbReference>
<comment type="function">
    <text evidence="6">Component of the mitochondrial ribosome (mitoribosome), a dedicated translation machinery responsible for the synthesis of mitochondrial genome-encoded proteins, including at least some of the essential transmembrane subunits of the mitochondrial respiratory chain. The mitoribosomes are attached to the mitochondrial inner membrane and translation products are cotranslationally integrated into the membrane.</text>
</comment>
<dbReference type="FunFam" id="3.30.1490.10:FF:000005">
    <property type="entry name" value="Mitochondrial 40S ribosomal protein S8"/>
    <property type="match status" value="1"/>
</dbReference>
<keyword evidence="5" id="KW-0687">Ribonucleoprotein</keyword>
<dbReference type="InterPro" id="IPR035987">
    <property type="entry name" value="Ribosomal_uS8_sf"/>
</dbReference>